<name>A0A0B6ZGF8_9EUPU</name>
<dbReference type="AlphaFoldDB" id="A0A0B6ZGF8"/>
<reference evidence="1" key="1">
    <citation type="submission" date="2014-12" db="EMBL/GenBank/DDBJ databases">
        <title>Insight into the proteome of Arion vulgaris.</title>
        <authorList>
            <person name="Aradska J."/>
            <person name="Bulat T."/>
            <person name="Smidak R."/>
            <person name="Sarate P."/>
            <person name="Gangsoo J."/>
            <person name="Sialana F."/>
            <person name="Bilban M."/>
            <person name="Lubec G."/>
        </authorList>
    </citation>
    <scope>NUCLEOTIDE SEQUENCE</scope>
    <source>
        <tissue evidence="1">Skin</tissue>
    </source>
</reference>
<proteinExistence type="predicted"/>
<evidence type="ECO:0000313" key="1">
    <source>
        <dbReference type="EMBL" id="CEK67472.1"/>
    </source>
</evidence>
<organism evidence="1">
    <name type="scientific">Arion vulgaris</name>
    <dbReference type="NCBI Taxonomy" id="1028688"/>
    <lineage>
        <taxon>Eukaryota</taxon>
        <taxon>Metazoa</taxon>
        <taxon>Spiralia</taxon>
        <taxon>Lophotrochozoa</taxon>
        <taxon>Mollusca</taxon>
        <taxon>Gastropoda</taxon>
        <taxon>Heterobranchia</taxon>
        <taxon>Euthyneura</taxon>
        <taxon>Panpulmonata</taxon>
        <taxon>Eupulmonata</taxon>
        <taxon>Stylommatophora</taxon>
        <taxon>Helicina</taxon>
        <taxon>Arionoidea</taxon>
        <taxon>Arionidae</taxon>
        <taxon>Arion</taxon>
    </lineage>
</organism>
<gene>
    <name evidence="1" type="primary">ORF62752</name>
</gene>
<accession>A0A0B6ZGF8</accession>
<dbReference type="EMBL" id="HACG01020607">
    <property type="protein sequence ID" value="CEK67472.1"/>
    <property type="molecule type" value="Transcribed_RNA"/>
</dbReference>
<sequence>MAEEAIKSKRDEPKRAQRAPSNVFAMFRQSQVQEFKEVEYAIFDPNNYHTY</sequence>
<protein>
    <submittedName>
        <fullName evidence="1">Uncharacterized protein</fullName>
    </submittedName>
</protein>